<accession>A0A4Z1P066</accession>
<evidence type="ECO:0000313" key="5">
    <source>
        <dbReference type="Proteomes" id="UP000298493"/>
    </source>
</evidence>
<dbReference type="PROSITE" id="PS50157">
    <property type="entry name" value="ZINC_FINGER_C2H2_2"/>
    <property type="match status" value="1"/>
</dbReference>
<feature type="compositionally biased region" description="Polar residues" evidence="2">
    <location>
        <begin position="619"/>
        <end position="647"/>
    </location>
</feature>
<dbReference type="AlphaFoldDB" id="A0A4Z1P066"/>
<keyword evidence="1" id="KW-0862">Zinc</keyword>
<dbReference type="SUPFAM" id="SSF57667">
    <property type="entry name" value="beta-beta-alpha zinc fingers"/>
    <property type="match status" value="1"/>
</dbReference>
<dbReference type="InterPro" id="IPR051061">
    <property type="entry name" value="Zinc_finger_trans_reg"/>
</dbReference>
<evidence type="ECO:0000313" key="4">
    <source>
        <dbReference type="EMBL" id="TID20608.1"/>
    </source>
</evidence>
<feature type="region of interest" description="Disordered" evidence="2">
    <location>
        <begin position="467"/>
        <end position="535"/>
    </location>
</feature>
<sequence length="811" mass="89375">MVVPIARTRLDRHGSQMTPPPPLPPQFPRPSQAVSRFLHTIDCRRHTSHGPRASSLFFAALDPSLPLPSYSRPGYPSTAALSTVLGSPISRGPPHRRLSVCRGLRIRIAAVEAYASPSVEAYAVCRGPPPSIVASAIYRGLRHLSRPPPSIEASAIYRGLRVVVVVAHPLRALMIAHSVIVPRIKCATDQLLAGEIGSEALSHDLNRWKRSSGLYLPGRMPFTVPRHEEEGDQKTPDEDHFATGDRLKKVKIALSPERSPDRLAQLVVSSSSARFSKRTKRKKPLSSASDSYLLSCMAPNRPDIAKDAGTKTLLIDSPSASGDESMPDASDIEEEDLDTRLAREIAEKELDHQEKERLATQRRIEFERRTSLDEARDERERLVREERRLEEEARVEQRKRGEEEGGRSRIEREGSERAEQEKLELERTAQLAQMALAQAEEQNGSPTGDTVKPAMLNGGLYITVPNRTKDTFHPPLNINGLQTPQEPRRMSLSNHQTSPQSAHAQQDQSEDRRLPALQSPGTTDGPGSPQSGKLPGFANIAQIAEKANGEISRQRQQSFSNVSALSPYAMRSPHAYHFTHPSPAPSETSPRGMGITSPHAFYPSNRRPSLVGEYPNGMPSASSTDNSYTSASTDGYSPSTNPTPQSDASHRLSIDVTMAEGRPILPPPVPSVQHLAISTVPPHGQPGVFTCDFPGCTAQAFQTQYLLNSHANVHSSNRPHFCPVASCPRGPGGKGFKRKNEMIRHGLVHDSPGYVCPFCPDREHKYPRPDNLQRHVRVHHVEISKEDPQLRSVLAQRPEGGNRGRRRRLGS</sequence>
<dbReference type="PANTHER" id="PTHR46179:SF19">
    <property type="entry name" value="C2H2 FINGER DOMAIN TRANSCRIPTION FACTOR (EUROFUNG)-RELATED"/>
    <property type="match status" value="1"/>
</dbReference>
<organism evidence="4 5">
    <name type="scientific">Venturia nashicola</name>
    <dbReference type="NCBI Taxonomy" id="86259"/>
    <lineage>
        <taxon>Eukaryota</taxon>
        <taxon>Fungi</taxon>
        <taxon>Dikarya</taxon>
        <taxon>Ascomycota</taxon>
        <taxon>Pezizomycotina</taxon>
        <taxon>Dothideomycetes</taxon>
        <taxon>Pleosporomycetidae</taxon>
        <taxon>Venturiales</taxon>
        <taxon>Venturiaceae</taxon>
        <taxon>Venturia</taxon>
    </lineage>
</organism>
<feature type="domain" description="C2H2-type" evidence="3">
    <location>
        <begin position="689"/>
        <end position="719"/>
    </location>
</feature>
<dbReference type="Gene3D" id="3.30.160.60">
    <property type="entry name" value="Classic Zinc Finger"/>
    <property type="match status" value="1"/>
</dbReference>
<evidence type="ECO:0000256" key="1">
    <source>
        <dbReference type="PROSITE-ProRule" id="PRU00042"/>
    </source>
</evidence>
<feature type="compositionally biased region" description="Pro residues" evidence="2">
    <location>
        <begin position="18"/>
        <end position="28"/>
    </location>
</feature>
<keyword evidence="1" id="KW-0479">Metal-binding</keyword>
<dbReference type="PANTHER" id="PTHR46179">
    <property type="entry name" value="ZINC FINGER PROTEIN"/>
    <property type="match status" value="1"/>
</dbReference>
<dbReference type="InterPro" id="IPR013087">
    <property type="entry name" value="Znf_C2H2_type"/>
</dbReference>
<dbReference type="GO" id="GO:0005634">
    <property type="term" value="C:nucleus"/>
    <property type="evidence" value="ECO:0007669"/>
    <property type="project" value="TreeGrafter"/>
</dbReference>
<keyword evidence="1" id="KW-0863">Zinc-finger</keyword>
<dbReference type="GO" id="GO:0008270">
    <property type="term" value="F:zinc ion binding"/>
    <property type="evidence" value="ECO:0007669"/>
    <property type="project" value="UniProtKB-KW"/>
</dbReference>
<feature type="compositionally biased region" description="Polar residues" evidence="2">
    <location>
        <begin position="479"/>
        <end position="507"/>
    </location>
</feature>
<dbReference type="STRING" id="86259.A0A4Z1P066"/>
<comment type="caution">
    <text evidence="4">The sequence shown here is derived from an EMBL/GenBank/DDBJ whole genome shotgun (WGS) entry which is preliminary data.</text>
</comment>
<gene>
    <name evidence="4" type="ORF">E6O75_ATG05372</name>
</gene>
<protein>
    <submittedName>
        <fullName evidence="4">Serine/threonine-protein phosphatase 2A activator 1</fullName>
    </submittedName>
</protein>
<feature type="region of interest" description="Disordered" evidence="2">
    <location>
        <begin position="610"/>
        <end position="648"/>
    </location>
</feature>
<keyword evidence="5" id="KW-1185">Reference proteome</keyword>
<feature type="region of interest" description="Disordered" evidence="2">
    <location>
        <begin position="1"/>
        <end position="28"/>
    </location>
</feature>
<dbReference type="SMART" id="SM00355">
    <property type="entry name" value="ZnF_C2H2"/>
    <property type="match status" value="3"/>
</dbReference>
<dbReference type="EMBL" id="SNSC02000010">
    <property type="protein sequence ID" value="TID20608.1"/>
    <property type="molecule type" value="Genomic_DNA"/>
</dbReference>
<name>A0A4Z1P066_9PEZI</name>
<evidence type="ECO:0000256" key="2">
    <source>
        <dbReference type="SAM" id="MobiDB-lite"/>
    </source>
</evidence>
<dbReference type="GO" id="GO:0006357">
    <property type="term" value="P:regulation of transcription by RNA polymerase II"/>
    <property type="evidence" value="ECO:0007669"/>
    <property type="project" value="TreeGrafter"/>
</dbReference>
<proteinExistence type="predicted"/>
<dbReference type="InterPro" id="IPR036236">
    <property type="entry name" value="Znf_C2H2_sf"/>
</dbReference>
<evidence type="ECO:0000259" key="3">
    <source>
        <dbReference type="PROSITE" id="PS50157"/>
    </source>
</evidence>
<dbReference type="Proteomes" id="UP000298493">
    <property type="component" value="Unassembled WGS sequence"/>
</dbReference>
<feature type="region of interest" description="Disordered" evidence="2">
    <location>
        <begin position="389"/>
        <end position="421"/>
    </location>
</feature>
<reference evidence="4 5" key="1">
    <citation type="submission" date="2019-04" db="EMBL/GenBank/DDBJ databases">
        <title>High contiguity whole genome sequence and gene annotation resource for two Venturia nashicola isolates.</title>
        <authorList>
            <person name="Prokchorchik M."/>
            <person name="Won K."/>
            <person name="Lee Y."/>
            <person name="Choi E.D."/>
            <person name="Segonzac C."/>
            <person name="Sohn K.H."/>
        </authorList>
    </citation>
    <scope>NUCLEOTIDE SEQUENCE [LARGE SCALE GENOMIC DNA]</scope>
    <source>
        <strain evidence="4 5">PRI2</strain>
    </source>
</reference>